<dbReference type="GO" id="GO:0035312">
    <property type="term" value="F:5'-3' DNA exonuclease activity"/>
    <property type="evidence" value="ECO:0007669"/>
    <property type="project" value="TreeGrafter"/>
</dbReference>
<dbReference type="AlphaFoldDB" id="A0A1Z4JPL6"/>
<dbReference type="Gene3D" id="1.10.150.650">
    <property type="match status" value="1"/>
</dbReference>
<dbReference type="SMART" id="SM00481">
    <property type="entry name" value="POLIIIAc"/>
    <property type="match status" value="1"/>
</dbReference>
<name>A0A1Z4JPL6_LEPBY</name>
<keyword evidence="3" id="KW-1185">Reference proteome</keyword>
<feature type="domain" description="Polymerase/histidinol phosphatase N-terminal" evidence="1">
    <location>
        <begin position="2"/>
        <end position="66"/>
    </location>
</feature>
<evidence type="ECO:0000313" key="3">
    <source>
        <dbReference type="Proteomes" id="UP000217895"/>
    </source>
</evidence>
<dbReference type="PANTHER" id="PTHR42924">
    <property type="entry name" value="EXONUCLEASE"/>
    <property type="match status" value="1"/>
</dbReference>
<dbReference type="InterPro" id="IPR004013">
    <property type="entry name" value="PHP_dom"/>
</dbReference>
<gene>
    <name evidence="2" type="ORF">NIES2135_55390</name>
</gene>
<protein>
    <recommendedName>
        <fullName evidence="1">Polymerase/histidinol phosphatase N-terminal domain-containing protein</fullName>
    </recommendedName>
</protein>
<dbReference type="GO" id="GO:0004534">
    <property type="term" value="F:5'-3' RNA exonuclease activity"/>
    <property type="evidence" value="ECO:0007669"/>
    <property type="project" value="TreeGrafter"/>
</dbReference>
<dbReference type="InterPro" id="IPR003141">
    <property type="entry name" value="Pol/His_phosphatase_N"/>
</dbReference>
<dbReference type="SUPFAM" id="SSF89550">
    <property type="entry name" value="PHP domain-like"/>
    <property type="match status" value="1"/>
</dbReference>
<evidence type="ECO:0000259" key="1">
    <source>
        <dbReference type="SMART" id="SM00481"/>
    </source>
</evidence>
<dbReference type="Pfam" id="PF02811">
    <property type="entry name" value="PHP"/>
    <property type="match status" value="1"/>
</dbReference>
<dbReference type="Gene3D" id="3.20.20.140">
    <property type="entry name" value="Metal-dependent hydrolases"/>
    <property type="match status" value="1"/>
</dbReference>
<dbReference type="EMBL" id="AP018203">
    <property type="protein sequence ID" value="BAY58666.1"/>
    <property type="molecule type" value="Genomic_DNA"/>
</dbReference>
<dbReference type="InterPro" id="IPR016195">
    <property type="entry name" value="Pol/histidinol_Pase-like"/>
</dbReference>
<sequence length="275" mass="30442">MLELHCHTTFSDGMLTPTELVEAALVSGVRALAITDHDTVSGWDEAIAAAPPELEIVPGLELSTVYRDRSMHILGFYPDRDRLIPPLNERLAGRKRRAQEMIDKLAVLGYPIELPEMGEGMAPGRPHIAAAMVKAGYVESTRDAFDEFLGDAQPAFVQYEKFSAVDGIKLLRDCGAVPVWAHPFLYRGRPVKDILPELVEAGLMGVEVFHPSHTLWQAERLKEMCAKYGLLMTGGSDFHGMPADVKTDEFRSLNSLHVSLDLLEPVKQAAELLKR</sequence>
<proteinExistence type="predicted"/>
<dbReference type="Proteomes" id="UP000217895">
    <property type="component" value="Chromosome"/>
</dbReference>
<accession>A0A1Z4JPL6</accession>
<dbReference type="InterPro" id="IPR052018">
    <property type="entry name" value="PHP_domain"/>
</dbReference>
<organism evidence="2 3">
    <name type="scientific">Leptolyngbya boryana NIES-2135</name>
    <dbReference type="NCBI Taxonomy" id="1973484"/>
    <lineage>
        <taxon>Bacteria</taxon>
        <taxon>Bacillati</taxon>
        <taxon>Cyanobacteriota</taxon>
        <taxon>Cyanophyceae</taxon>
        <taxon>Leptolyngbyales</taxon>
        <taxon>Leptolyngbyaceae</taxon>
        <taxon>Leptolyngbya group</taxon>
        <taxon>Leptolyngbya</taxon>
    </lineage>
</organism>
<evidence type="ECO:0000313" key="2">
    <source>
        <dbReference type="EMBL" id="BAY58666.1"/>
    </source>
</evidence>
<dbReference type="CDD" id="cd07438">
    <property type="entry name" value="PHP_HisPPase_AMP"/>
    <property type="match status" value="1"/>
</dbReference>
<dbReference type="PANTHER" id="PTHR42924:SF3">
    <property type="entry name" value="POLYMERASE_HISTIDINOL PHOSPHATASE N-TERMINAL DOMAIN-CONTAINING PROTEIN"/>
    <property type="match status" value="1"/>
</dbReference>
<reference evidence="2 3" key="1">
    <citation type="submission" date="2017-06" db="EMBL/GenBank/DDBJ databases">
        <title>Genome sequencing of cyanobaciteial culture collection at National Institute for Environmental Studies (NIES).</title>
        <authorList>
            <person name="Hirose Y."/>
            <person name="Shimura Y."/>
            <person name="Fujisawa T."/>
            <person name="Nakamura Y."/>
            <person name="Kawachi M."/>
        </authorList>
    </citation>
    <scope>NUCLEOTIDE SEQUENCE [LARGE SCALE GENOMIC DNA]</scope>
    <source>
        <strain evidence="2 3">NIES-2135</strain>
    </source>
</reference>